<reference evidence="8 9" key="1">
    <citation type="submission" date="2023-05" db="EMBL/GenBank/DDBJ databases">
        <title>A 100% complete, gapless, phased diploid assembly of the Scenedesmus obliquus UTEX 3031 genome.</title>
        <authorList>
            <person name="Biondi T.C."/>
            <person name="Hanschen E.R."/>
            <person name="Kwon T."/>
            <person name="Eng W."/>
            <person name="Kruse C.P.S."/>
            <person name="Koehler S.I."/>
            <person name="Kunde Y."/>
            <person name="Gleasner C.D."/>
            <person name="You Mak K.T."/>
            <person name="Polle J."/>
            <person name="Hovde B.T."/>
            <person name="Starkenburg S.R."/>
        </authorList>
    </citation>
    <scope>NUCLEOTIDE SEQUENCE [LARGE SCALE GENOMIC DNA]</scope>
    <source>
        <strain evidence="8 9">DOE0152z</strain>
    </source>
</reference>
<dbReference type="PROSITE" id="PS50082">
    <property type="entry name" value="WD_REPEATS_2"/>
    <property type="match status" value="2"/>
</dbReference>
<dbReference type="EMBL" id="CP126213">
    <property type="protein sequence ID" value="WIA14908.1"/>
    <property type="molecule type" value="Genomic_DNA"/>
</dbReference>
<dbReference type="InterPro" id="IPR001680">
    <property type="entry name" value="WD40_rpt"/>
</dbReference>
<evidence type="ECO:0000256" key="1">
    <source>
        <dbReference type="ARBA" id="ARBA00006489"/>
    </source>
</evidence>
<dbReference type="Proteomes" id="UP001244341">
    <property type="component" value="Chromosome 6b"/>
</dbReference>
<dbReference type="Gene3D" id="2.130.10.10">
    <property type="entry name" value="YVTN repeat-like/Quinoprotein amine dehydrogenase"/>
    <property type="match status" value="2"/>
</dbReference>
<dbReference type="PANTHER" id="PTHR13720">
    <property type="entry name" value="WD-40 REPEAT PROTEIN"/>
    <property type="match status" value="1"/>
</dbReference>
<evidence type="ECO:0000259" key="7">
    <source>
        <dbReference type="Pfam" id="PF23414"/>
    </source>
</evidence>
<organism evidence="8 9">
    <name type="scientific">Tetradesmus obliquus</name>
    <name type="common">Green alga</name>
    <name type="synonym">Acutodesmus obliquus</name>
    <dbReference type="NCBI Taxonomy" id="3088"/>
    <lineage>
        <taxon>Eukaryota</taxon>
        <taxon>Viridiplantae</taxon>
        <taxon>Chlorophyta</taxon>
        <taxon>core chlorophytes</taxon>
        <taxon>Chlorophyceae</taxon>
        <taxon>CS clade</taxon>
        <taxon>Sphaeropleales</taxon>
        <taxon>Scenedesmaceae</taxon>
        <taxon>Tetradesmus</taxon>
    </lineage>
</organism>
<dbReference type="InterPro" id="IPR055442">
    <property type="entry name" value="Beta-prop_EML-like_2nd"/>
</dbReference>
<dbReference type="InterPro" id="IPR011047">
    <property type="entry name" value="Quinoprotein_ADH-like_sf"/>
</dbReference>
<dbReference type="InterPro" id="IPR055439">
    <property type="entry name" value="Beta-prop_EML_1st"/>
</dbReference>
<dbReference type="InterPro" id="IPR005108">
    <property type="entry name" value="HELP"/>
</dbReference>
<evidence type="ECO:0008006" key="10">
    <source>
        <dbReference type="Google" id="ProtNLM"/>
    </source>
</evidence>
<feature type="repeat" description="WD" evidence="4">
    <location>
        <begin position="601"/>
        <end position="634"/>
    </location>
</feature>
<evidence type="ECO:0000256" key="4">
    <source>
        <dbReference type="PROSITE-ProRule" id="PRU00221"/>
    </source>
</evidence>
<feature type="domain" description="EML-like first beta-propeller" evidence="6">
    <location>
        <begin position="193"/>
        <end position="436"/>
    </location>
</feature>
<dbReference type="InterPro" id="IPR050630">
    <property type="entry name" value="WD_repeat_EMAP"/>
</dbReference>
<keyword evidence="9" id="KW-1185">Reference proteome</keyword>
<dbReference type="PANTHER" id="PTHR13720:SF33">
    <property type="entry name" value="HELP DOMAIN-CONTAINING PROTEIN"/>
    <property type="match status" value="1"/>
</dbReference>
<dbReference type="Pfam" id="PF23409">
    <property type="entry name" value="Beta-prop_EML"/>
    <property type="match status" value="1"/>
</dbReference>
<proteinExistence type="inferred from homology"/>
<sequence>MRRQLHARATVHKPERVVLLQAFAQVLGRSGHSEVAASDEVDVQGFVQAWALLGLAVSTAHAAGLFNRYGQDVRGRLPVMVFVESLIVGGPRQLMLMESEVQRGPYKAGQPASHMGKIIYPQCRKTGVWPPSDWNPALALRSARLPEEQLQLEWVYGYDVHRATSNNIWVNCNGHIVTYAAAVCVVYDAAAHKQQFFRGHDDDICCLALAPDKRIAASGQLGKDPTVLVWDSVSCTQLARLAHGYGYRGIQALCFSSSGSKLACIATDNSHSLFVWQWPKAIKLLERKSQPGAPPAVYGVAWSRFEPDRLVTFGQNHIRFWRLDRSSSSSSSSASGELAASSDAGVFCKGGTHSVLSAAFLPSGVVLTGSPDGAICSWRGCRCIAVHPAHAKGPLQHRPDGMQSYGGVAALVLLEDGKTLLSGGADGHVLKWDVSGGDLGQCLQRLLQLTPAASQAAAAAQRSPALLGAGPEPSARLPPAIRALDAMHGAAGVFVAGTAVGDIWEVDGDPRILLHGQPGQPSCCATNPRYPHVFASTASGGKVAVWNAATHMPLRIFPVGQGMTALCAAFSPDGRQLAVGLDGGGLKGFEFHPEMRQVWWHQGFASAVDVLRYSPDGSRLAAAGHDKVVEVYDITPAGLRRVCRCVGHSSAVRHLDWSADGSCIQSMDQAYELLYFDAASGRLLKSSCRDTAWASFSSTLGFPVMGIWPPDSDGTDINSADRSPQGDLLLTADDSGKVKLFNCPCVVEDAPGRCYGGHSSHVTCVRWSADQSYAVSTGGHDRALLQWRLLLPPSKQERQAAHLARQQQVLAAVDPAGVVYGEPEGRNRVDKARGVAGSRRQ</sequence>
<dbReference type="InterPro" id="IPR015943">
    <property type="entry name" value="WD40/YVTN_repeat-like_dom_sf"/>
</dbReference>
<evidence type="ECO:0000259" key="6">
    <source>
        <dbReference type="Pfam" id="PF23409"/>
    </source>
</evidence>
<feature type="domain" description="EML-like second beta-propeller" evidence="7">
    <location>
        <begin position="525"/>
        <end position="789"/>
    </location>
</feature>
<feature type="region of interest" description="Disordered" evidence="5">
    <location>
        <begin position="820"/>
        <end position="841"/>
    </location>
</feature>
<name>A0ABY8U0D7_TETOB</name>
<evidence type="ECO:0000256" key="3">
    <source>
        <dbReference type="ARBA" id="ARBA00022737"/>
    </source>
</evidence>
<evidence type="ECO:0000256" key="5">
    <source>
        <dbReference type="SAM" id="MobiDB-lite"/>
    </source>
</evidence>
<dbReference type="SUPFAM" id="SSF50998">
    <property type="entry name" value="Quinoprotein alcohol dehydrogenase-like"/>
    <property type="match status" value="1"/>
</dbReference>
<dbReference type="Pfam" id="PF03451">
    <property type="entry name" value="HELP"/>
    <property type="match status" value="1"/>
</dbReference>
<evidence type="ECO:0000256" key="2">
    <source>
        <dbReference type="ARBA" id="ARBA00022574"/>
    </source>
</evidence>
<evidence type="ECO:0000313" key="9">
    <source>
        <dbReference type="Proteomes" id="UP001244341"/>
    </source>
</evidence>
<dbReference type="SMART" id="SM00320">
    <property type="entry name" value="WD40"/>
    <property type="match status" value="11"/>
</dbReference>
<gene>
    <name evidence="8" type="ORF">OEZ85_001623</name>
</gene>
<feature type="repeat" description="WD" evidence="4">
    <location>
        <begin position="755"/>
        <end position="789"/>
    </location>
</feature>
<dbReference type="SUPFAM" id="SSF50978">
    <property type="entry name" value="WD40 repeat-like"/>
    <property type="match status" value="1"/>
</dbReference>
<protein>
    <recommendedName>
        <fullName evidence="10">HELP domain-containing protein</fullName>
    </recommendedName>
</protein>
<keyword evidence="2 4" id="KW-0853">WD repeat</keyword>
<evidence type="ECO:0000313" key="8">
    <source>
        <dbReference type="EMBL" id="WIA14908.1"/>
    </source>
</evidence>
<feature type="compositionally biased region" description="Basic and acidic residues" evidence="5">
    <location>
        <begin position="823"/>
        <end position="833"/>
    </location>
</feature>
<comment type="similarity">
    <text evidence="1">Belongs to the WD repeat EMAP family.</text>
</comment>
<dbReference type="InterPro" id="IPR036322">
    <property type="entry name" value="WD40_repeat_dom_sf"/>
</dbReference>
<dbReference type="Pfam" id="PF23414">
    <property type="entry name" value="Beta-prop_EML_2"/>
    <property type="match status" value="1"/>
</dbReference>
<accession>A0ABY8U0D7</accession>
<keyword evidence="3" id="KW-0677">Repeat</keyword>